<dbReference type="PANTHER" id="PTHR33376">
    <property type="match status" value="1"/>
</dbReference>
<dbReference type="Proteomes" id="UP000318349">
    <property type="component" value="Unassembled WGS sequence"/>
</dbReference>
<evidence type="ECO:0000313" key="5">
    <source>
        <dbReference type="EMBL" id="TVO77183.1"/>
    </source>
</evidence>
<evidence type="ECO:0000256" key="2">
    <source>
        <dbReference type="ARBA" id="ARBA00022448"/>
    </source>
</evidence>
<evidence type="ECO:0000313" key="6">
    <source>
        <dbReference type="Proteomes" id="UP000318349"/>
    </source>
</evidence>
<sequence>MMQKKLAALLLGAGLVFGASAVSAANLKISHVRPQGAQVDKDLRVFAEQVTQATGGKLKFDLFPANALGDYTVVQERISVGAVDMALQPVATGVNKRLQIGALPYLATDWPSAKRVFGKGSPLRAAMEDLYAKQDITVLAAYPVYFGGISLNKPPVNPGDPDAKKGLKLRVPPIKSFQLLADSIGYIGSPLPFSEAFTAVQTGVVDGVIGSGAEGYYASFRDVTKYYLPMNTHFEVWYLLINGEVLNDMDKADRAKLEEAAATFETSRWAAAEADQAGNEKKLQDAGAQLVPVSAEALAANARNARAQVWPEIIKDMGEAWARPIVDSVTK</sequence>
<keyword evidence="3 4" id="KW-0732">Signal</keyword>
<evidence type="ECO:0000256" key="1">
    <source>
        <dbReference type="ARBA" id="ARBA00009023"/>
    </source>
</evidence>
<dbReference type="PANTHER" id="PTHR33376:SF7">
    <property type="entry name" value="C4-DICARBOXYLATE-BINDING PROTEIN DCTB"/>
    <property type="match status" value="1"/>
</dbReference>
<dbReference type="AlphaFoldDB" id="A0A558EYT1"/>
<protein>
    <submittedName>
        <fullName evidence="5">C4-dicarboxylate ABC transporter</fullName>
    </submittedName>
</protein>
<feature type="signal peptide" evidence="4">
    <location>
        <begin position="1"/>
        <end position="24"/>
    </location>
</feature>
<evidence type="ECO:0000256" key="4">
    <source>
        <dbReference type="SAM" id="SignalP"/>
    </source>
</evidence>
<accession>A0A558EYT1</accession>
<dbReference type="EMBL" id="VMNI01000007">
    <property type="protein sequence ID" value="TVO77183.1"/>
    <property type="molecule type" value="Genomic_DNA"/>
</dbReference>
<dbReference type="Gene3D" id="3.40.190.170">
    <property type="entry name" value="Bacterial extracellular solute-binding protein, family 7"/>
    <property type="match status" value="1"/>
</dbReference>
<name>A0A558EYT1_9RHOO</name>
<comment type="caution">
    <text evidence="5">The sequence shown here is derived from an EMBL/GenBank/DDBJ whole genome shotgun (WGS) entry which is preliminary data.</text>
</comment>
<comment type="similarity">
    <text evidence="1">Belongs to the bacterial solute-binding protein 7 family.</text>
</comment>
<dbReference type="GO" id="GO:0055085">
    <property type="term" value="P:transmembrane transport"/>
    <property type="evidence" value="ECO:0007669"/>
    <property type="project" value="InterPro"/>
</dbReference>
<dbReference type="NCBIfam" id="NF037995">
    <property type="entry name" value="TRAP_S1"/>
    <property type="match status" value="1"/>
</dbReference>
<keyword evidence="2" id="KW-0813">Transport</keyword>
<feature type="chain" id="PRO_5022203304" evidence="4">
    <location>
        <begin position="25"/>
        <end position="331"/>
    </location>
</feature>
<proteinExistence type="inferred from homology"/>
<gene>
    <name evidence="5" type="ORF">FHP89_07570</name>
</gene>
<dbReference type="InterPro" id="IPR018389">
    <property type="entry name" value="DctP_fam"/>
</dbReference>
<reference evidence="5 6" key="1">
    <citation type="submission" date="2019-07" db="EMBL/GenBank/DDBJ databases">
        <title>The pathways for chlorine oxyanion respiration interact through the shared metabolite chlorate.</title>
        <authorList>
            <person name="Barnum T.P."/>
            <person name="Cheng Y."/>
            <person name="Hill K.A."/>
            <person name="Lucas L.N."/>
            <person name="Carlson H.K."/>
            <person name="Coates J.D."/>
        </authorList>
    </citation>
    <scope>NUCLEOTIDE SEQUENCE [LARGE SCALE GENOMIC DNA]</scope>
    <source>
        <strain evidence="5 6">SFB-1</strain>
    </source>
</reference>
<evidence type="ECO:0000256" key="3">
    <source>
        <dbReference type="ARBA" id="ARBA00022729"/>
    </source>
</evidence>
<dbReference type="CDD" id="cd13673">
    <property type="entry name" value="PBP2_TRAP_SBP_like_2"/>
    <property type="match status" value="1"/>
</dbReference>
<organism evidence="5 6">
    <name type="scientific">Denitromonas halophila</name>
    <dbReference type="NCBI Taxonomy" id="1629404"/>
    <lineage>
        <taxon>Bacteria</taxon>
        <taxon>Pseudomonadati</taxon>
        <taxon>Pseudomonadota</taxon>
        <taxon>Betaproteobacteria</taxon>
        <taxon>Rhodocyclales</taxon>
        <taxon>Zoogloeaceae</taxon>
        <taxon>Denitromonas</taxon>
    </lineage>
</organism>
<dbReference type="InterPro" id="IPR038404">
    <property type="entry name" value="TRAP_DctP_sf"/>
</dbReference>
<dbReference type="Pfam" id="PF03480">
    <property type="entry name" value="DctP"/>
    <property type="match status" value="1"/>
</dbReference>